<evidence type="ECO:0000313" key="3">
    <source>
        <dbReference type="Proteomes" id="UP001305414"/>
    </source>
</evidence>
<evidence type="ECO:0000256" key="1">
    <source>
        <dbReference type="SAM" id="MobiDB-lite"/>
    </source>
</evidence>
<dbReference type="PANTHER" id="PTHR14303">
    <property type="entry name" value="DNA POLYMERASE DELTA SUBUNIT 4"/>
    <property type="match status" value="1"/>
</dbReference>
<reference evidence="2 3" key="1">
    <citation type="submission" date="2023-10" db="EMBL/GenBank/DDBJ databases">
        <title>Draft genome sequence of Xylaria bambusicola isolate GMP-LS, the root and basal stem rot pathogen of sugarcane in Indonesia.</title>
        <authorList>
            <person name="Selvaraj P."/>
            <person name="Muralishankar V."/>
            <person name="Muruganantham S."/>
            <person name="Sp S."/>
            <person name="Haryani S."/>
            <person name="Lau K.J.X."/>
            <person name="Naqvi N.I."/>
        </authorList>
    </citation>
    <scope>NUCLEOTIDE SEQUENCE [LARGE SCALE GENOMIC DNA]</scope>
    <source>
        <strain evidence="2">GMP-LS</strain>
    </source>
</reference>
<dbReference type="InterPro" id="IPR007218">
    <property type="entry name" value="DNA_pol_delta_4"/>
</dbReference>
<dbReference type="Proteomes" id="UP001305414">
    <property type="component" value="Unassembled WGS sequence"/>
</dbReference>
<dbReference type="GO" id="GO:0043625">
    <property type="term" value="C:delta DNA polymerase complex"/>
    <property type="evidence" value="ECO:0007669"/>
    <property type="project" value="TreeGrafter"/>
</dbReference>
<dbReference type="PANTHER" id="PTHR14303:SF0">
    <property type="entry name" value="DNA POLYMERASE DELTA SUBUNIT 4"/>
    <property type="match status" value="1"/>
</dbReference>
<name>A0AAN7UFJ4_9PEZI</name>
<dbReference type="AlphaFoldDB" id="A0AAN7UFJ4"/>
<dbReference type="GO" id="GO:0003887">
    <property type="term" value="F:DNA-directed DNA polymerase activity"/>
    <property type="evidence" value="ECO:0007669"/>
    <property type="project" value="TreeGrafter"/>
</dbReference>
<comment type="caution">
    <text evidence="2">The sequence shown here is derived from an EMBL/GenBank/DDBJ whole genome shotgun (WGS) entry which is preliminary data.</text>
</comment>
<feature type="compositionally biased region" description="Low complexity" evidence="1">
    <location>
        <begin position="28"/>
        <end position="39"/>
    </location>
</feature>
<organism evidence="2 3">
    <name type="scientific">Xylaria bambusicola</name>
    <dbReference type="NCBI Taxonomy" id="326684"/>
    <lineage>
        <taxon>Eukaryota</taxon>
        <taxon>Fungi</taxon>
        <taxon>Dikarya</taxon>
        <taxon>Ascomycota</taxon>
        <taxon>Pezizomycotina</taxon>
        <taxon>Sordariomycetes</taxon>
        <taxon>Xylariomycetidae</taxon>
        <taxon>Xylariales</taxon>
        <taxon>Xylariaceae</taxon>
        <taxon>Xylaria</taxon>
    </lineage>
</organism>
<dbReference type="GO" id="GO:0000731">
    <property type="term" value="P:DNA synthesis involved in DNA repair"/>
    <property type="evidence" value="ECO:0007669"/>
    <property type="project" value="InterPro"/>
</dbReference>
<dbReference type="Pfam" id="PF04081">
    <property type="entry name" value="DNA_pol_delta_4"/>
    <property type="match status" value="2"/>
</dbReference>
<dbReference type="GO" id="GO:0006261">
    <property type="term" value="P:DNA-templated DNA replication"/>
    <property type="evidence" value="ECO:0007669"/>
    <property type="project" value="TreeGrafter"/>
</dbReference>
<feature type="region of interest" description="Disordered" evidence="1">
    <location>
        <begin position="1"/>
        <end position="45"/>
    </location>
</feature>
<evidence type="ECO:0000313" key="2">
    <source>
        <dbReference type="EMBL" id="KAK5631335.1"/>
    </source>
</evidence>
<sequence length="212" mass="23992">MPTTRRSTGGGRPTGKQATLSFNHRVTKSVPKSVKNVSSTHAKSPLAKHVINVEPDVKDEAEDEVAAEEEAQVEVAPEREKTEAELRADEISDRHISQYWRDIENERRTKRLHQEDLSLAEKILRYWDVSSQYGVSVCCAFIIFIRDEILMTFFKPCVGITRLKRWHRADKLGLNPPVEVLAVLMREEEKGTKGSEKAYMDNILNSTTNGGA</sequence>
<dbReference type="EMBL" id="JAWHQM010000019">
    <property type="protein sequence ID" value="KAK5631335.1"/>
    <property type="molecule type" value="Genomic_DNA"/>
</dbReference>
<keyword evidence="3" id="KW-1185">Reference proteome</keyword>
<accession>A0AAN7UFJ4</accession>
<protein>
    <recommendedName>
        <fullName evidence="4">DNA polymerase delta subunit 4</fullName>
    </recommendedName>
</protein>
<evidence type="ECO:0008006" key="4">
    <source>
        <dbReference type="Google" id="ProtNLM"/>
    </source>
</evidence>
<proteinExistence type="predicted"/>
<gene>
    <name evidence="2" type="ORF">RRF57_007049</name>
</gene>